<dbReference type="RefSeq" id="WP_118924560.1">
    <property type="nucleotide sequence ID" value="NZ_QWEG01000022.1"/>
</dbReference>
<reference evidence="1 2" key="1">
    <citation type="journal article" date="2017" name="Int. J. Syst. Evol. Microbiol.">
        <title>Bacillus notoginsengisoli sp. nov., a novel bacterium isolated from the rhizosphere of Panax notoginseng.</title>
        <authorList>
            <person name="Zhang M.Y."/>
            <person name="Cheng J."/>
            <person name="Cai Y."/>
            <person name="Zhang T.Y."/>
            <person name="Wu Y.Y."/>
            <person name="Manikprabhu D."/>
            <person name="Li W.J."/>
            <person name="Zhang Y.X."/>
        </authorList>
    </citation>
    <scope>NUCLEOTIDE SEQUENCE [LARGE SCALE GENOMIC DNA]</scope>
    <source>
        <strain evidence="1 2">JCM 30743</strain>
    </source>
</reference>
<sequence length="66" mass="7652">MKTLHVYKENGEFVIERVNEFNHATKRLFVTEEGLKEGLDCYRPVIAGYKVAVDVELIALVRDRLD</sequence>
<dbReference type="OrthoDB" id="2935694at2"/>
<dbReference type="EMBL" id="QWEG01000022">
    <property type="protein sequence ID" value="RHW31495.1"/>
    <property type="molecule type" value="Genomic_DNA"/>
</dbReference>
<organism evidence="1 2">
    <name type="scientific">Neobacillus notoginsengisoli</name>
    <dbReference type="NCBI Taxonomy" id="1578198"/>
    <lineage>
        <taxon>Bacteria</taxon>
        <taxon>Bacillati</taxon>
        <taxon>Bacillota</taxon>
        <taxon>Bacilli</taxon>
        <taxon>Bacillales</taxon>
        <taxon>Bacillaceae</taxon>
        <taxon>Neobacillus</taxon>
    </lineage>
</organism>
<comment type="caution">
    <text evidence="1">The sequence shown here is derived from an EMBL/GenBank/DDBJ whole genome shotgun (WGS) entry which is preliminary data.</text>
</comment>
<dbReference type="AlphaFoldDB" id="A0A417YFL8"/>
<proteinExistence type="predicted"/>
<name>A0A417YFL8_9BACI</name>
<protein>
    <submittedName>
        <fullName evidence="1">Uncharacterized protein</fullName>
    </submittedName>
</protein>
<accession>A0A417YFL8</accession>
<evidence type="ECO:0000313" key="1">
    <source>
        <dbReference type="EMBL" id="RHW31495.1"/>
    </source>
</evidence>
<evidence type="ECO:0000313" key="2">
    <source>
        <dbReference type="Proteomes" id="UP000284416"/>
    </source>
</evidence>
<keyword evidence="2" id="KW-1185">Reference proteome</keyword>
<dbReference type="Proteomes" id="UP000284416">
    <property type="component" value="Unassembled WGS sequence"/>
</dbReference>
<gene>
    <name evidence="1" type="ORF">D1B31_22065</name>
</gene>